<comment type="caution">
    <text evidence="1">The sequence shown here is derived from an EMBL/GenBank/DDBJ whole genome shotgun (WGS) entry which is preliminary data.</text>
</comment>
<sequence length="131" mass="15440">MKKIIRRVPAHTVRSFQCEVCGTKYRTQRKAIECESRTKEKKVFRVGDMALAIEARFCAKNSSFSYMAIGKIVKIEGPVLPDYEYECKWLGGDPERLHSHVYKYWLSFKCPHCGEKRKHPYYGPELRSKRF</sequence>
<proteinExistence type="predicted"/>
<evidence type="ECO:0000313" key="2">
    <source>
        <dbReference type="Proteomes" id="UP000034845"/>
    </source>
</evidence>
<accession>A0A0G0MF30</accession>
<reference evidence="1 2" key="1">
    <citation type="journal article" date="2015" name="Nature">
        <title>rRNA introns, odd ribosomes, and small enigmatic genomes across a large radiation of phyla.</title>
        <authorList>
            <person name="Brown C.T."/>
            <person name="Hug L.A."/>
            <person name="Thomas B.C."/>
            <person name="Sharon I."/>
            <person name="Castelle C.J."/>
            <person name="Singh A."/>
            <person name="Wilkins M.J."/>
            <person name="Williams K.H."/>
            <person name="Banfield J.F."/>
        </authorList>
    </citation>
    <scope>NUCLEOTIDE SEQUENCE [LARGE SCALE GENOMIC DNA]</scope>
    <source>
        <strain evidence="2">GW2011_GWA1_39_13</strain>
    </source>
</reference>
<evidence type="ECO:0000313" key="1">
    <source>
        <dbReference type="EMBL" id="KKR02639.1"/>
    </source>
</evidence>
<dbReference type="AlphaFoldDB" id="A0A0G0MF30"/>
<dbReference type="Proteomes" id="UP000034845">
    <property type="component" value="Unassembled WGS sequence"/>
</dbReference>
<dbReference type="EMBL" id="LBWF01000001">
    <property type="protein sequence ID" value="KKR02639.1"/>
    <property type="molecule type" value="Genomic_DNA"/>
</dbReference>
<gene>
    <name evidence="1" type="ORF">UT29_C0001G0119</name>
</gene>
<name>A0A0G0MF30_YANXG</name>
<organism evidence="1 2">
    <name type="scientific">Yanofskybacteria sp. (strain GW2011_GWA1_39_13)</name>
    <dbReference type="NCBI Taxonomy" id="1619019"/>
    <lineage>
        <taxon>Bacteria</taxon>
        <taxon>Candidatus Yanofskyibacteriota</taxon>
    </lineage>
</organism>
<protein>
    <submittedName>
        <fullName evidence="1">Uncharacterized protein</fullName>
    </submittedName>
</protein>